<dbReference type="InterPro" id="IPR036291">
    <property type="entry name" value="NAD(P)-bd_dom_sf"/>
</dbReference>
<keyword evidence="4" id="KW-0560">Oxidoreductase</keyword>
<keyword evidence="5" id="KW-0028">Amino-acid biosynthesis</keyword>
<dbReference type="SUPFAM" id="SSF51735">
    <property type="entry name" value="NAD(P)-binding Rossmann-fold domains"/>
    <property type="match status" value="1"/>
</dbReference>
<dbReference type="EC" id="1.1.1.25" evidence="2"/>
<dbReference type="Pfam" id="PF01488">
    <property type="entry name" value="Shikimate_DH"/>
    <property type="match status" value="1"/>
</dbReference>
<evidence type="ECO:0000313" key="10">
    <source>
        <dbReference type="Proteomes" id="UP000013966"/>
    </source>
</evidence>
<dbReference type="PATRIC" id="fig|758793.3.peg.6380"/>
<comment type="pathway">
    <text evidence="1">Metabolic intermediate biosynthesis; chorismate biosynthesis; chorismate from D-erythrose 4-phosphate and phosphoenolpyruvate: step 4/7.</text>
</comment>
<evidence type="ECO:0000313" key="9">
    <source>
        <dbReference type="EMBL" id="BAN28180.1"/>
    </source>
</evidence>
<evidence type="ECO:0000256" key="5">
    <source>
        <dbReference type="ARBA" id="ARBA00023141"/>
    </source>
</evidence>
<feature type="domain" description="Shikimate dehydrogenase substrate binding N-terminal" evidence="8">
    <location>
        <begin position="12"/>
        <end position="94"/>
    </location>
</feature>
<dbReference type="GO" id="GO:0009423">
    <property type="term" value="P:chorismate biosynthetic process"/>
    <property type="evidence" value="ECO:0007669"/>
    <property type="project" value="UniProtKB-UniPathway"/>
</dbReference>
<evidence type="ECO:0000256" key="2">
    <source>
        <dbReference type="ARBA" id="ARBA00012962"/>
    </source>
</evidence>
<accession>R4X1E9</accession>
<evidence type="ECO:0000256" key="6">
    <source>
        <dbReference type="ARBA" id="ARBA00049442"/>
    </source>
</evidence>
<dbReference type="Gene3D" id="3.40.50.10860">
    <property type="entry name" value="Leucine Dehydrogenase, chain A, domain 1"/>
    <property type="match status" value="1"/>
</dbReference>
<keyword evidence="5" id="KW-0057">Aromatic amino acid biosynthesis</keyword>
<keyword evidence="9" id="KW-0614">Plasmid</keyword>
<dbReference type="GO" id="GO:0050661">
    <property type="term" value="F:NADP binding"/>
    <property type="evidence" value="ECO:0007669"/>
    <property type="project" value="TreeGrafter"/>
</dbReference>
<dbReference type="EMBL" id="AP013062">
    <property type="protein sequence ID" value="BAN28180.1"/>
    <property type="molecule type" value="Genomic_DNA"/>
</dbReference>
<dbReference type="OrthoDB" id="3609723at2"/>
<gene>
    <name evidence="9" type="ORF">BRPE64_ECDS00220</name>
</gene>
<dbReference type="PANTHER" id="PTHR21089">
    <property type="entry name" value="SHIKIMATE DEHYDROGENASE"/>
    <property type="match status" value="1"/>
</dbReference>
<dbReference type="InterPro" id="IPR046346">
    <property type="entry name" value="Aminoacid_DH-like_N_sf"/>
</dbReference>
<dbReference type="UniPathway" id="UPA00053">
    <property type="reaction ID" value="UER00087"/>
</dbReference>
<dbReference type="GO" id="GO:0009073">
    <property type="term" value="P:aromatic amino acid family biosynthetic process"/>
    <property type="evidence" value="ECO:0007669"/>
    <property type="project" value="UniProtKB-KW"/>
</dbReference>
<protein>
    <recommendedName>
        <fullName evidence="2">shikimate dehydrogenase (NADP(+))</fullName>
        <ecNumber evidence="2">1.1.1.25</ecNumber>
    </recommendedName>
</protein>
<evidence type="ECO:0000256" key="1">
    <source>
        <dbReference type="ARBA" id="ARBA00004871"/>
    </source>
</evidence>
<feature type="domain" description="Quinate/shikimate 5-dehydrogenase/glutamyl-tRNA reductase" evidence="7">
    <location>
        <begin position="125"/>
        <end position="176"/>
    </location>
</feature>
<dbReference type="AlphaFoldDB" id="R4X1E9"/>
<dbReference type="KEGG" id="buo:BRPE64_ECDS00220"/>
<dbReference type="InterPro" id="IPR006151">
    <property type="entry name" value="Shikm_DH/Glu-tRNA_Rdtase"/>
</dbReference>
<dbReference type="Pfam" id="PF08501">
    <property type="entry name" value="Shikimate_dh_N"/>
    <property type="match status" value="1"/>
</dbReference>
<evidence type="ECO:0000259" key="8">
    <source>
        <dbReference type="Pfam" id="PF08501"/>
    </source>
</evidence>
<reference evidence="9 10" key="1">
    <citation type="journal article" date="2013" name="Genome Announc.">
        <title>Complete Genome Sequence of Burkholderia sp. Strain RPE64, Bacterial Symbiont of the Bean Bug Riptortus pedestris.</title>
        <authorList>
            <person name="Shibata T.F."/>
            <person name="Maeda T."/>
            <person name="Nikoh N."/>
            <person name="Yamaguchi K."/>
            <person name="Oshima K."/>
            <person name="Hattori M."/>
            <person name="Nishiyama T."/>
            <person name="Hasebe M."/>
            <person name="Fukatsu T."/>
            <person name="Kikuchi Y."/>
            <person name="Shigenobu S."/>
        </authorList>
    </citation>
    <scope>NUCLEOTIDE SEQUENCE [LARGE SCALE GENOMIC DNA]</scope>
    <source>
        <plasmid evidence="9 10">p2</plasmid>
    </source>
</reference>
<geneLocation type="plasmid" evidence="9 10">
    <name>p2</name>
</geneLocation>
<keyword evidence="3" id="KW-0521">NADP</keyword>
<dbReference type="HOGENOM" id="CLU_044063_4_0_4"/>
<dbReference type="InterPro" id="IPR022893">
    <property type="entry name" value="Shikimate_DH_fam"/>
</dbReference>
<dbReference type="GO" id="GO:0004764">
    <property type="term" value="F:shikimate 3-dehydrogenase (NADP+) activity"/>
    <property type="evidence" value="ECO:0007669"/>
    <property type="project" value="UniProtKB-EC"/>
</dbReference>
<dbReference type="Proteomes" id="UP000013966">
    <property type="component" value="Plasmid p2"/>
</dbReference>
<reference evidence="9 10" key="2">
    <citation type="journal article" date="2018" name="Int. J. Syst. Evol. Microbiol.">
        <title>Burkholderia insecticola sp. nov., a gut symbiotic bacterium of the bean bug Riptortus pedestris.</title>
        <authorList>
            <person name="Takeshita K."/>
            <person name="Tamaki H."/>
            <person name="Ohbayashi T."/>
            <person name="Meng X.-Y."/>
            <person name="Sone T."/>
            <person name="Mitani Y."/>
            <person name="Peeters C."/>
            <person name="Kikuchi Y."/>
            <person name="Vandamme P."/>
        </authorList>
    </citation>
    <scope>NUCLEOTIDE SEQUENCE [LARGE SCALE GENOMIC DNA]</scope>
    <source>
        <strain evidence="9">RPE64</strain>
        <plasmid evidence="9 10">p2</plasmid>
    </source>
</reference>
<sequence>MEVDGATRIVGIIADPIGHVRTPQMFNAAAARQGVNAICIPFHVQPEKLREFIRSAGSLKNLNGLVVTIPYKEAVLELCDELTATAGLVGAVNAMRLNPETGSWTGGNFDGAGFVAGLRARGHILAGRRVLLLGAGGAGKAMAFSIARERPAELVIFNRSSSKAQELVERLRAAMPDILIRAGGNDPAGFEIVVNATSLGLRETDALPVSGVSRLDTRALVCEAVVGDGETRLLREARQHGCEIHRGIEMLSGQIVEIASFFGISFSDALLKR</sequence>
<comment type="catalytic activity">
    <reaction evidence="6">
        <text>shikimate + NADP(+) = 3-dehydroshikimate + NADPH + H(+)</text>
        <dbReference type="Rhea" id="RHEA:17737"/>
        <dbReference type="ChEBI" id="CHEBI:15378"/>
        <dbReference type="ChEBI" id="CHEBI:16630"/>
        <dbReference type="ChEBI" id="CHEBI:36208"/>
        <dbReference type="ChEBI" id="CHEBI:57783"/>
        <dbReference type="ChEBI" id="CHEBI:58349"/>
        <dbReference type="EC" id="1.1.1.25"/>
    </reaction>
</comment>
<name>R4X1E9_9BURK</name>
<evidence type="ECO:0000259" key="7">
    <source>
        <dbReference type="Pfam" id="PF01488"/>
    </source>
</evidence>
<organism evidence="9 10">
    <name type="scientific">Caballeronia insecticola</name>
    <dbReference type="NCBI Taxonomy" id="758793"/>
    <lineage>
        <taxon>Bacteria</taxon>
        <taxon>Pseudomonadati</taxon>
        <taxon>Pseudomonadota</taxon>
        <taxon>Betaproteobacteria</taxon>
        <taxon>Burkholderiales</taxon>
        <taxon>Burkholderiaceae</taxon>
        <taxon>Caballeronia</taxon>
    </lineage>
</organism>
<keyword evidence="10" id="KW-1185">Reference proteome</keyword>
<proteinExistence type="predicted"/>
<dbReference type="SUPFAM" id="SSF53223">
    <property type="entry name" value="Aminoacid dehydrogenase-like, N-terminal domain"/>
    <property type="match status" value="1"/>
</dbReference>
<dbReference type="PANTHER" id="PTHR21089:SF1">
    <property type="entry name" value="BIFUNCTIONAL 3-DEHYDROQUINATE DEHYDRATASE_SHIKIMATE DEHYDROGENASE, CHLOROPLASTIC"/>
    <property type="match status" value="1"/>
</dbReference>
<dbReference type="GO" id="GO:0019632">
    <property type="term" value="P:shikimate metabolic process"/>
    <property type="evidence" value="ECO:0007669"/>
    <property type="project" value="TreeGrafter"/>
</dbReference>
<evidence type="ECO:0000256" key="4">
    <source>
        <dbReference type="ARBA" id="ARBA00023002"/>
    </source>
</evidence>
<dbReference type="Gene3D" id="3.40.50.720">
    <property type="entry name" value="NAD(P)-binding Rossmann-like Domain"/>
    <property type="match status" value="1"/>
</dbReference>
<dbReference type="InterPro" id="IPR013708">
    <property type="entry name" value="Shikimate_DH-bd_N"/>
</dbReference>
<dbReference type="GO" id="GO:0005829">
    <property type="term" value="C:cytosol"/>
    <property type="evidence" value="ECO:0007669"/>
    <property type="project" value="TreeGrafter"/>
</dbReference>
<evidence type="ECO:0000256" key="3">
    <source>
        <dbReference type="ARBA" id="ARBA00022857"/>
    </source>
</evidence>
<dbReference type="RefSeq" id="WP_016355529.1">
    <property type="nucleotide sequence ID" value="NC_021295.1"/>
</dbReference>